<dbReference type="NCBIfam" id="TIGR02180">
    <property type="entry name" value="GRX_euk"/>
    <property type="match status" value="1"/>
</dbReference>
<evidence type="ECO:0000256" key="4">
    <source>
        <dbReference type="ARBA" id="ARBA00023157"/>
    </source>
</evidence>
<dbReference type="PRINTS" id="PR00160">
    <property type="entry name" value="GLUTAREDOXIN"/>
</dbReference>
<dbReference type="GO" id="GO:0005737">
    <property type="term" value="C:cytoplasm"/>
    <property type="evidence" value="ECO:0000318"/>
    <property type="project" value="GO_Central"/>
</dbReference>
<dbReference type="InterPro" id="IPR011767">
    <property type="entry name" value="GLR_AS"/>
</dbReference>
<dbReference type="STRING" id="29655.A0A0K9PIZ0"/>
<reference evidence="8" key="1">
    <citation type="journal article" date="2016" name="Nature">
        <title>The genome of the seagrass Zostera marina reveals angiosperm adaptation to the sea.</title>
        <authorList>
            <person name="Olsen J.L."/>
            <person name="Rouze P."/>
            <person name="Verhelst B."/>
            <person name="Lin Y.-C."/>
            <person name="Bayer T."/>
            <person name="Collen J."/>
            <person name="Dattolo E."/>
            <person name="De Paoli E."/>
            <person name="Dittami S."/>
            <person name="Maumus F."/>
            <person name="Michel G."/>
            <person name="Kersting A."/>
            <person name="Lauritano C."/>
            <person name="Lohaus R."/>
            <person name="Toepel M."/>
            <person name="Tonon T."/>
            <person name="Vanneste K."/>
            <person name="Amirebrahimi M."/>
            <person name="Brakel J."/>
            <person name="Bostroem C."/>
            <person name="Chovatia M."/>
            <person name="Grimwood J."/>
            <person name="Jenkins J.W."/>
            <person name="Jueterbock A."/>
            <person name="Mraz A."/>
            <person name="Stam W.T."/>
            <person name="Tice H."/>
            <person name="Bornberg-Bauer E."/>
            <person name="Green P.J."/>
            <person name="Pearson G.A."/>
            <person name="Procaccini G."/>
            <person name="Duarte C.M."/>
            <person name="Schmutz J."/>
            <person name="Reusch T.B.H."/>
            <person name="Van de Peer Y."/>
        </authorList>
    </citation>
    <scope>NUCLEOTIDE SEQUENCE [LARGE SCALE GENOMIC DNA]</scope>
    <source>
        <strain evidence="8">cv. Finnish</strain>
    </source>
</reference>
<dbReference type="FunFam" id="3.40.30.10:FF:000093">
    <property type="entry name" value="Glutaredoxin 2"/>
    <property type="match status" value="1"/>
</dbReference>
<dbReference type="PANTHER" id="PTHR45694:SF13">
    <property type="entry name" value="GLUTAREDOXIN-C1"/>
    <property type="match status" value="1"/>
</dbReference>
<name>A0A0K9PIZ0_ZOSMR</name>
<comment type="similarity">
    <text evidence="1">Belongs to the glutaredoxin family. CPYC subfamily.</text>
</comment>
<keyword evidence="2" id="KW-0813">Transport</keyword>
<proteinExistence type="inferred from homology"/>
<dbReference type="GO" id="GO:0015038">
    <property type="term" value="F:glutathione disulfide oxidoreductase activity"/>
    <property type="evidence" value="ECO:0000318"/>
    <property type="project" value="GO_Central"/>
</dbReference>
<dbReference type="Gene3D" id="3.40.30.10">
    <property type="entry name" value="Glutaredoxin"/>
    <property type="match status" value="1"/>
</dbReference>
<dbReference type="Pfam" id="PF00462">
    <property type="entry name" value="Glutaredoxin"/>
    <property type="match status" value="1"/>
</dbReference>
<evidence type="ECO:0000259" key="6">
    <source>
        <dbReference type="Pfam" id="PF00462"/>
    </source>
</evidence>
<dbReference type="AlphaFoldDB" id="A0A0K9PIZ0"/>
<evidence type="ECO:0000256" key="1">
    <source>
        <dbReference type="ARBA" id="ARBA00007190"/>
    </source>
</evidence>
<keyword evidence="4" id="KW-1015">Disulfide bond</keyword>
<dbReference type="Proteomes" id="UP000036987">
    <property type="component" value="Unassembled WGS sequence"/>
</dbReference>
<gene>
    <name evidence="7" type="ORF">ZOSMA_226G00230</name>
</gene>
<dbReference type="OMA" id="EVWEIND"/>
<evidence type="ECO:0000313" key="7">
    <source>
        <dbReference type="EMBL" id="KMZ68921.1"/>
    </source>
</evidence>
<keyword evidence="8" id="KW-1185">Reference proteome</keyword>
<keyword evidence="3" id="KW-0249">Electron transport</keyword>
<dbReference type="InterPro" id="IPR036249">
    <property type="entry name" value="Thioredoxin-like_sf"/>
</dbReference>
<organism evidence="7 8">
    <name type="scientific">Zostera marina</name>
    <name type="common">Eelgrass</name>
    <dbReference type="NCBI Taxonomy" id="29655"/>
    <lineage>
        <taxon>Eukaryota</taxon>
        <taxon>Viridiplantae</taxon>
        <taxon>Streptophyta</taxon>
        <taxon>Embryophyta</taxon>
        <taxon>Tracheophyta</taxon>
        <taxon>Spermatophyta</taxon>
        <taxon>Magnoliopsida</taxon>
        <taxon>Liliopsida</taxon>
        <taxon>Zosteraceae</taxon>
        <taxon>Zostera</taxon>
    </lineage>
</organism>
<dbReference type="PROSITE" id="PS00195">
    <property type="entry name" value="GLUTAREDOXIN_1"/>
    <property type="match status" value="1"/>
</dbReference>
<dbReference type="InterPro" id="IPR014025">
    <property type="entry name" value="Glutaredoxin_subgr"/>
</dbReference>
<dbReference type="SUPFAM" id="SSF52833">
    <property type="entry name" value="Thioredoxin-like"/>
    <property type="match status" value="1"/>
</dbReference>
<dbReference type="InterPro" id="IPR011899">
    <property type="entry name" value="Glutaredoxin_euk/vir"/>
</dbReference>
<feature type="domain" description="Glutaredoxin" evidence="6">
    <location>
        <begin position="16"/>
        <end position="78"/>
    </location>
</feature>
<dbReference type="PANTHER" id="PTHR45694">
    <property type="entry name" value="GLUTAREDOXIN 2"/>
    <property type="match status" value="1"/>
</dbReference>
<dbReference type="OrthoDB" id="418495at2759"/>
<sequence>MTPLIKVKEIISTNAVVVFSKTYCPYCKRAKNLLTELGASYIVVELNVETDGPEMQDALQEHTGQRTVPNIFIKEKHIGGCDSIIEIHKNGLLLPMLTDAGVIATVAA</sequence>
<evidence type="ECO:0000256" key="2">
    <source>
        <dbReference type="ARBA" id="ARBA00022448"/>
    </source>
</evidence>
<keyword evidence="5" id="KW-0676">Redox-active center</keyword>
<evidence type="ECO:0000313" key="8">
    <source>
        <dbReference type="Proteomes" id="UP000036987"/>
    </source>
</evidence>
<dbReference type="EMBL" id="LFYR01000804">
    <property type="protein sequence ID" value="KMZ68921.1"/>
    <property type="molecule type" value="Genomic_DNA"/>
</dbReference>
<evidence type="ECO:0000256" key="3">
    <source>
        <dbReference type="ARBA" id="ARBA00022982"/>
    </source>
</evidence>
<comment type="caution">
    <text evidence="7">The sequence shown here is derived from an EMBL/GenBank/DDBJ whole genome shotgun (WGS) entry which is preliminary data.</text>
</comment>
<dbReference type="InterPro" id="IPR002109">
    <property type="entry name" value="Glutaredoxin"/>
</dbReference>
<accession>A0A0K9PIZ0</accession>
<dbReference type="CDD" id="cd03419">
    <property type="entry name" value="GRX_GRXh_1_2_like"/>
    <property type="match status" value="1"/>
</dbReference>
<evidence type="ECO:0000256" key="5">
    <source>
        <dbReference type="ARBA" id="ARBA00023284"/>
    </source>
</evidence>
<dbReference type="PROSITE" id="PS51354">
    <property type="entry name" value="GLUTAREDOXIN_2"/>
    <property type="match status" value="1"/>
</dbReference>
<protein>
    <submittedName>
        <fullName evidence="7">Glutaredoxin-C4, chloroplastic</fullName>
    </submittedName>
</protein>
<dbReference type="GO" id="GO:0034599">
    <property type="term" value="P:cellular response to oxidative stress"/>
    <property type="evidence" value="ECO:0000318"/>
    <property type="project" value="GO_Central"/>
</dbReference>